<sequence length="117" mass="12634">MVFIESHPVARGRSFGAIAPFTRTRYVPEDDPGQASPVRRGGRAGLLACVGHRDRAEVRFTGEDGDQQNPRRVAVRLDDGLRHRDESIALVGPVTGATRIDQDGVIDVSASTSRGVQ</sequence>
<gene>
    <name evidence="1" type="ORF">SAMN04515671_3529</name>
</gene>
<evidence type="ECO:0000313" key="1">
    <source>
        <dbReference type="EMBL" id="SDP27904.1"/>
    </source>
</evidence>
<accession>A0A1H0REF4</accession>
<name>A0A1H0REF4_9ACTN</name>
<proteinExistence type="predicted"/>
<dbReference type="EMBL" id="LT629710">
    <property type="protein sequence ID" value="SDP27904.1"/>
    <property type="molecule type" value="Genomic_DNA"/>
</dbReference>
<reference evidence="1 2" key="1">
    <citation type="submission" date="2016-10" db="EMBL/GenBank/DDBJ databases">
        <authorList>
            <person name="de Groot N.N."/>
        </authorList>
    </citation>
    <scope>NUCLEOTIDE SEQUENCE [LARGE SCALE GENOMIC DNA]</scope>
    <source>
        <strain evidence="2">P4-7,KCTC 19426,CECT 7604</strain>
    </source>
</reference>
<protein>
    <submittedName>
        <fullName evidence="1">Uncharacterized protein</fullName>
    </submittedName>
</protein>
<dbReference type="Proteomes" id="UP000198741">
    <property type="component" value="Chromosome I"/>
</dbReference>
<dbReference type="AlphaFoldDB" id="A0A1H0REF4"/>
<organism evidence="1 2">
    <name type="scientific">Nakamurella panacisegetis</name>
    <dbReference type="NCBI Taxonomy" id="1090615"/>
    <lineage>
        <taxon>Bacteria</taxon>
        <taxon>Bacillati</taxon>
        <taxon>Actinomycetota</taxon>
        <taxon>Actinomycetes</taxon>
        <taxon>Nakamurellales</taxon>
        <taxon>Nakamurellaceae</taxon>
        <taxon>Nakamurella</taxon>
    </lineage>
</organism>
<keyword evidence="2" id="KW-1185">Reference proteome</keyword>
<evidence type="ECO:0000313" key="2">
    <source>
        <dbReference type="Proteomes" id="UP000198741"/>
    </source>
</evidence>